<proteinExistence type="predicted"/>
<dbReference type="InterPro" id="IPR050330">
    <property type="entry name" value="Bact_OuterMem_StrucFunc"/>
</dbReference>
<name>A0ABQ6PC12_9SPHN</name>
<dbReference type="RefSeq" id="WP_317975972.1">
    <property type="nucleotide sequence ID" value="NZ_BTFW01000001.1"/>
</dbReference>
<organism evidence="4 5">
    <name type="scientific">Novosphingobium pituita</name>
    <dbReference type="NCBI Taxonomy" id="3056842"/>
    <lineage>
        <taxon>Bacteria</taxon>
        <taxon>Pseudomonadati</taxon>
        <taxon>Pseudomonadota</taxon>
        <taxon>Alphaproteobacteria</taxon>
        <taxon>Sphingomonadales</taxon>
        <taxon>Sphingomonadaceae</taxon>
        <taxon>Novosphingobium</taxon>
    </lineage>
</organism>
<sequence length="220" mass="22351">MRRASIIAFSVLLATLGGCNRPGPDKPGQDASAQASDQADDGQGEGEGGASSAAGQSASGEPAPEPKKSIIRPEVDAGPTQAPVLLPVHLVVPWPARAVRLDDAGRALIDGLLGDPTFQAGGPVTIWGHSDSHGTDSANLASSRQRALAARAYLIAKGVNPARITVVAMGEASPLVPNRRRDGTDDPDARAKNRRVEIEAVAPLPAAPPAAPNGKQAGPA</sequence>
<evidence type="ECO:0000259" key="3">
    <source>
        <dbReference type="PROSITE" id="PS51123"/>
    </source>
</evidence>
<evidence type="ECO:0000256" key="2">
    <source>
        <dbReference type="SAM" id="MobiDB-lite"/>
    </source>
</evidence>
<dbReference type="PANTHER" id="PTHR30329">
    <property type="entry name" value="STATOR ELEMENT OF FLAGELLAR MOTOR COMPLEX"/>
    <property type="match status" value="1"/>
</dbReference>
<feature type="domain" description="OmpA-like" evidence="3">
    <location>
        <begin position="81"/>
        <end position="204"/>
    </location>
</feature>
<gene>
    <name evidence="4" type="ORF">NUTIK01_31630</name>
</gene>
<dbReference type="PROSITE" id="PS51257">
    <property type="entry name" value="PROKAR_LIPOPROTEIN"/>
    <property type="match status" value="1"/>
</dbReference>
<dbReference type="InterPro" id="IPR036737">
    <property type="entry name" value="OmpA-like_sf"/>
</dbReference>
<evidence type="ECO:0000256" key="1">
    <source>
        <dbReference type="PROSITE-ProRule" id="PRU00473"/>
    </source>
</evidence>
<protein>
    <recommendedName>
        <fullName evidence="3">OmpA-like domain-containing protein</fullName>
    </recommendedName>
</protein>
<accession>A0ABQ6PC12</accession>
<dbReference type="EMBL" id="BTFW01000001">
    <property type="protein sequence ID" value="GMM62386.1"/>
    <property type="molecule type" value="Genomic_DNA"/>
</dbReference>
<dbReference type="Pfam" id="PF00691">
    <property type="entry name" value="OmpA"/>
    <property type="match status" value="1"/>
</dbReference>
<keyword evidence="1" id="KW-0472">Membrane</keyword>
<dbReference type="InterPro" id="IPR006665">
    <property type="entry name" value="OmpA-like"/>
</dbReference>
<dbReference type="Gene3D" id="3.30.1330.60">
    <property type="entry name" value="OmpA-like domain"/>
    <property type="match status" value="1"/>
</dbReference>
<feature type="region of interest" description="Disordered" evidence="2">
    <location>
        <begin position="175"/>
        <end position="220"/>
    </location>
</feature>
<reference evidence="4 5" key="1">
    <citation type="submission" date="2023-06" db="EMBL/GenBank/DDBJ databases">
        <title>Draft genome sequence of Novosphingobium sp. strain IK01.</title>
        <authorList>
            <person name="Hatamoto M."/>
            <person name="Ikarashi T."/>
            <person name="Yamaguchi T."/>
        </authorList>
    </citation>
    <scope>NUCLEOTIDE SEQUENCE [LARGE SCALE GENOMIC DNA]</scope>
    <source>
        <strain evidence="4 5">IK01</strain>
    </source>
</reference>
<dbReference type="PROSITE" id="PS51123">
    <property type="entry name" value="OMPA_2"/>
    <property type="match status" value="1"/>
</dbReference>
<feature type="region of interest" description="Disordered" evidence="2">
    <location>
        <begin position="18"/>
        <end position="71"/>
    </location>
</feature>
<dbReference type="Proteomes" id="UP001187221">
    <property type="component" value="Unassembled WGS sequence"/>
</dbReference>
<evidence type="ECO:0000313" key="4">
    <source>
        <dbReference type="EMBL" id="GMM62386.1"/>
    </source>
</evidence>
<comment type="caution">
    <text evidence="4">The sequence shown here is derived from an EMBL/GenBank/DDBJ whole genome shotgun (WGS) entry which is preliminary data.</text>
</comment>
<feature type="compositionally biased region" description="Basic and acidic residues" evidence="2">
    <location>
        <begin position="179"/>
        <end position="198"/>
    </location>
</feature>
<evidence type="ECO:0000313" key="5">
    <source>
        <dbReference type="Proteomes" id="UP001187221"/>
    </source>
</evidence>
<dbReference type="SUPFAM" id="SSF103088">
    <property type="entry name" value="OmpA-like"/>
    <property type="match status" value="1"/>
</dbReference>
<dbReference type="CDD" id="cd07185">
    <property type="entry name" value="OmpA_C-like"/>
    <property type="match status" value="1"/>
</dbReference>
<dbReference type="PANTHER" id="PTHR30329:SF21">
    <property type="entry name" value="LIPOPROTEIN YIAD-RELATED"/>
    <property type="match status" value="1"/>
</dbReference>
<feature type="compositionally biased region" description="Low complexity" evidence="2">
    <location>
        <begin position="50"/>
        <end position="61"/>
    </location>
</feature>
<keyword evidence="5" id="KW-1185">Reference proteome</keyword>